<dbReference type="Gene3D" id="3.40.50.720">
    <property type="entry name" value="NAD(P)-binding Rossmann-like Domain"/>
    <property type="match status" value="1"/>
</dbReference>
<dbReference type="AlphaFoldDB" id="A0A1X9N3F9"/>
<reference evidence="4 5" key="1">
    <citation type="submission" date="2016-11" db="EMBL/GenBank/DDBJ databases">
        <title>Trade-off between light-utilization and light-protection in marine flavobacteria.</title>
        <authorList>
            <person name="Kumagai Y."/>
        </authorList>
    </citation>
    <scope>NUCLEOTIDE SEQUENCE [LARGE SCALE GENOMIC DNA]</scope>
    <source>
        <strain evidence="4 5">NBRC 107125</strain>
    </source>
</reference>
<dbReference type="RefSeq" id="WP_085756828.1">
    <property type="nucleotide sequence ID" value="NZ_CP019343.1"/>
</dbReference>
<dbReference type="PANTHER" id="PTHR44196">
    <property type="entry name" value="DEHYDROGENASE/REDUCTASE SDR FAMILY MEMBER 7B"/>
    <property type="match status" value="1"/>
</dbReference>
<dbReference type="InterPro" id="IPR036291">
    <property type="entry name" value="NAD(P)-bd_dom_sf"/>
</dbReference>
<dbReference type="STRING" id="716816.BST96_00590"/>
<keyword evidence="5" id="KW-1185">Reference proteome</keyword>
<comment type="similarity">
    <text evidence="1 3">Belongs to the short-chain dehydrogenases/reductases (SDR) family.</text>
</comment>
<organism evidence="4 5">
    <name type="scientific">Oceanicoccus sagamiensis</name>
    <dbReference type="NCBI Taxonomy" id="716816"/>
    <lineage>
        <taxon>Bacteria</taxon>
        <taxon>Pseudomonadati</taxon>
        <taxon>Pseudomonadota</taxon>
        <taxon>Gammaproteobacteria</taxon>
        <taxon>Cellvibrionales</taxon>
        <taxon>Spongiibacteraceae</taxon>
        <taxon>Oceanicoccus</taxon>
    </lineage>
</organism>
<dbReference type="Proteomes" id="UP000193450">
    <property type="component" value="Chromosome"/>
</dbReference>
<protein>
    <submittedName>
        <fullName evidence="4">Short chain dehydrogenase</fullName>
    </submittedName>
</protein>
<accession>A0A1X9N3F9</accession>
<dbReference type="GO" id="GO:0016020">
    <property type="term" value="C:membrane"/>
    <property type="evidence" value="ECO:0007669"/>
    <property type="project" value="TreeGrafter"/>
</dbReference>
<sequence>MKRIVITGAASGLGLALAKKYASEGWSVCLADIQDKEGIRIASQLSAIYSNDCFFQHLDITSDAQWQELVAIITERWQGLDALVNNAGVAAAGDIDTFSLKDFQWALDINLMGAVKGCHACVPLLKETKGFLINVASMAGLLHMGSMSAYNVSKAGMVALSEGLLSELDPYEVNVSVVCPTFFQSNLAKSMRSDNPKAAKIAAKLHAKTGITADSIATTVYDNAQKGKHYILAGTRLSDRIMWRIKRYLPPVYLNMMKSNARLQYADKYPSSAKEGLSARVGRFIRSKVLD</sequence>
<dbReference type="SUPFAM" id="SSF51735">
    <property type="entry name" value="NAD(P)-binding Rossmann-fold domains"/>
    <property type="match status" value="1"/>
</dbReference>
<dbReference type="PRINTS" id="PR00080">
    <property type="entry name" value="SDRFAMILY"/>
</dbReference>
<dbReference type="PANTHER" id="PTHR44196:SF1">
    <property type="entry name" value="DEHYDROGENASE_REDUCTASE SDR FAMILY MEMBER 7B"/>
    <property type="match status" value="1"/>
</dbReference>
<name>A0A1X9N3F9_9GAMM</name>
<dbReference type="InterPro" id="IPR002347">
    <property type="entry name" value="SDR_fam"/>
</dbReference>
<evidence type="ECO:0000256" key="2">
    <source>
        <dbReference type="ARBA" id="ARBA00023002"/>
    </source>
</evidence>
<gene>
    <name evidence="4" type="ORF">BST96_00590</name>
</gene>
<dbReference type="CDD" id="cd05233">
    <property type="entry name" value="SDR_c"/>
    <property type="match status" value="1"/>
</dbReference>
<keyword evidence="2" id="KW-0560">Oxidoreductase</keyword>
<dbReference type="Pfam" id="PF00106">
    <property type="entry name" value="adh_short"/>
    <property type="match status" value="1"/>
</dbReference>
<dbReference type="KEGG" id="osg:BST96_00590"/>
<dbReference type="PRINTS" id="PR00081">
    <property type="entry name" value="GDHRDH"/>
</dbReference>
<evidence type="ECO:0000256" key="1">
    <source>
        <dbReference type="ARBA" id="ARBA00006484"/>
    </source>
</evidence>
<dbReference type="GO" id="GO:0016491">
    <property type="term" value="F:oxidoreductase activity"/>
    <property type="evidence" value="ECO:0007669"/>
    <property type="project" value="UniProtKB-KW"/>
</dbReference>
<dbReference type="OrthoDB" id="4690547at2"/>
<proteinExistence type="inferred from homology"/>
<evidence type="ECO:0000256" key="3">
    <source>
        <dbReference type="RuleBase" id="RU000363"/>
    </source>
</evidence>
<dbReference type="NCBIfam" id="NF004196">
    <property type="entry name" value="PRK05650.1"/>
    <property type="match status" value="1"/>
</dbReference>
<evidence type="ECO:0000313" key="4">
    <source>
        <dbReference type="EMBL" id="ARN72740.1"/>
    </source>
</evidence>
<evidence type="ECO:0000313" key="5">
    <source>
        <dbReference type="Proteomes" id="UP000193450"/>
    </source>
</evidence>
<dbReference type="EMBL" id="CP019343">
    <property type="protein sequence ID" value="ARN72740.1"/>
    <property type="molecule type" value="Genomic_DNA"/>
</dbReference>